<evidence type="ECO:0000256" key="1">
    <source>
        <dbReference type="SAM" id="Phobius"/>
    </source>
</evidence>
<keyword evidence="1" id="KW-0812">Transmembrane</keyword>
<dbReference type="Proteomes" id="UP001144612">
    <property type="component" value="Unassembled WGS sequence"/>
</dbReference>
<feature type="transmembrane region" description="Helical" evidence="1">
    <location>
        <begin position="392"/>
        <end position="413"/>
    </location>
</feature>
<organism evidence="2 3">
    <name type="scientific">Clostridium brassicae</name>
    <dbReference type="NCBI Taxonomy" id="2999072"/>
    <lineage>
        <taxon>Bacteria</taxon>
        <taxon>Bacillati</taxon>
        <taxon>Bacillota</taxon>
        <taxon>Clostridia</taxon>
        <taxon>Eubacteriales</taxon>
        <taxon>Clostridiaceae</taxon>
        <taxon>Clostridium</taxon>
    </lineage>
</organism>
<proteinExistence type="predicted"/>
<name>A0ABT4D9R2_9CLOT</name>
<dbReference type="Pfam" id="PF12679">
    <property type="entry name" value="ABC2_membrane_2"/>
    <property type="match status" value="1"/>
</dbReference>
<feature type="transmembrane region" description="Helical" evidence="1">
    <location>
        <begin position="244"/>
        <end position="268"/>
    </location>
</feature>
<keyword evidence="3" id="KW-1185">Reference proteome</keyword>
<dbReference type="RefSeq" id="WP_268060795.1">
    <property type="nucleotide sequence ID" value="NZ_JAPQFJ010000005.1"/>
</dbReference>
<protein>
    <recommendedName>
        <fullName evidence="4">ABC transporter permease</fullName>
    </recommendedName>
</protein>
<evidence type="ECO:0000313" key="3">
    <source>
        <dbReference type="Proteomes" id="UP001144612"/>
    </source>
</evidence>
<keyword evidence="1" id="KW-1133">Transmembrane helix</keyword>
<evidence type="ECO:0008006" key="4">
    <source>
        <dbReference type="Google" id="ProtNLM"/>
    </source>
</evidence>
<gene>
    <name evidence="2" type="ORF">OW729_07180</name>
</gene>
<evidence type="ECO:0000313" key="2">
    <source>
        <dbReference type="EMBL" id="MCY6958383.1"/>
    </source>
</evidence>
<feature type="transmembrane region" description="Helical" evidence="1">
    <location>
        <begin position="203"/>
        <end position="223"/>
    </location>
</feature>
<keyword evidence="1" id="KW-0472">Membrane</keyword>
<sequence length="422" mass="49309">MKIIKNEIKKIVKSPIIIGLTTIFIIFNLFIINQKFSCREDLKVLNKIVKEVGYKIDENMLVNFRNYYKQNLKEANKIINSKSRRTYKTLAEFYDEMNGMGLENYSKEEQKKIKETAIIESYYYYIDQNDIDYKEIDLEKLAEGDIKAMRLSGALAETARENYKNFQERLDNIRTSGEYRSLFFQGQAYAMHSFLFKDILRNIIFEIAILVCLIIAFIVNYEFDNNTSLITYSTKRGRNLVKDKILAGLISINLITTIILGITLGVYFSVFSYDGLWKVPISSYFNWEPSHNMPFTSWFSINLWQYLVLSIILVYAVEMIFVGIVFLINRVTKNTYIAFSLFFIIGAFAILLPSFLPTNNNCVIYSTFTPFSLIMNPQYRFMLSGAFTNYKYYELITVFIWGTAILVTSVLSIKKFKKEDLK</sequence>
<accession>A0ABT4D9R2</accession>
<feature type="transmembrane region" description="Helical" evidence="1">
    <location>
        <begin position="303"/>
        <end position="328"/>
    </location>
</feature>
<feature type="transmembrane region" description="Helical" evidence="1">
    <location>
        <begin position="335"/>
        <end position="356"/>
    </location>
</feature>
<feature type="transmembrane region" description="Helical" evidence="1">
    <location>
        <begin position="12"/>
        <end position="32"/>
    </location>
</feature>
<comment type="caution">
    <text evidence="2">The sequence shown here is derived from an EMBL/GenBank/DDBJ whole genome shotgun (WGS) entry which is preliminary data.</text>
</comment>
<reference evidence="2" key="1">
    <citation type="submission" date="2022-12" db="EMBL/GenBank/DDBJ databases">
        <title>Clostridium sp. nov., isolated from industrial wastewater.</title>
        <authorList>
            <person name="Jiayan W."/>
        </authorList>
    </citation>
    <scope>NUCLEOTIDE SEQUENCE</scope>
    <source>
        <strain evidence="2">ZC22-4</strain>
    </source>
</reference>
<dbReference type="EMBL" id="JAPQFJ010000005">
    <property type="protein sequence ID" value="MCY6958383.1"/>
    <property type="molecule type" value="Genomic_DNA"/>
</dbReference>